<dbReference type="GeneID" id="78058803"/>
<evidence type="ECO:0000313" key="2">
    <source>
        <dbReference type="Proteomes" id="UP000297856"/>
    </source>
</evidence>
<dbReference type="EMBL" id="MK685667">
    <property type="protein sequence ID" value="QBZ68941.1"/>
    <property type="molecule type" value="Genomic_DNA"/>
</dbReference>
<dbReference type="Proteomes" id="UP000297856">
    <property type="component" value="Segment"/>
</dbReference>
<proteinExistence type="predicted"/>
<keyword evidence="2" id="KW-1185">Reference proteome</keyword>
<protein>
    <submittedName>
        <fullName evidence="1">Uncharacterized protein</fullName>
    </submittedName>
</protein>
<dbReference type="RefSeq" id="YP_010684258.1">
    <property type="nucleotide sequence ID" value="NC_071137.1"/>
</dbReference>
<dbReference type="KEGG" id="vg:78058803"/>
<sequence>MIGYTEGDTPVEAGKYVCWVNPDINIPFAKQIFLMWMDGEWWYTGSDAKYRDVVYGFAGPIPSLRLTK</sequence>
<name>A0A4D6DRK1_9CAUD</name>
<reference evidence="1 2" key="1">
    <citation type="submission" date="2019-03" db="EMBL/GenBank/DDBJ databases">
        <authorList>
            <person name="Gao M.M."/>
            <person name="Mi Z.Z."/>
            <person name="Bai C.C."/>
        </authorList>
    </citation>
    <scope>NUCLEOTIDE SEQUENCE [LARGE SCALE GENOMIC DNA]</scope>
</reference>
<organism evidence="1 2">
    <name type="scientific">Klebsiella phage vB_KpnM_IME346</name>
    <dbReference type="NCBI Taxonomy" id="2562174"/>
    <lineage>
        <taxon>Viruses</taxon>
        <taxon>Duplodnaviria</taxon>
        <taxon>Heunggongvirae</taxon>
        <taxon>Uroviricota</taxon>
        <taxon>Caudoviricetes</taxon>
        <taxon>Jameshumphriesvirinae</taxon>
        <taxon>Bimevirus</taxon>
        <taxon>Bimevirus IME346</taxon>
    </lineage>
</organism>
<evidence type="ECO:0000313" key="1">
    <source>
        <dbReference type="EMBL" id="QBZ68941.1"/>
    </source>
</evidence>
<accession>A0A4D6DRK1</accession>